<sequence length="1375" mass="150163">MLPGSESAIFEVGASKMSTRVDNAGEHRRKRSMGSLLKDRDEDLTLFQDMHKRDSNNFLLLSNEDIEASLRNEDLELRVCSEKGSSDLLLADPDKNDYDWLLTPPGTPLFPSLDQEAPVINLTERGSVGTLSSHISKFLGSQSSLSTKVSRGYSSMKQSNLFSIAKNESSSIKITPSKTVPRASSQPSTPTGTSHMQNAARLSSPNTHLAVSASLGTCSNGKVTSSSARCSSTARGISPSKRLPTPYQASQLSLFSVAPSNLRTSISEHTNSSRSSSAHSRHKRNNSVGRVSSHSTWMDSSSYSLRSTVSASPSISCSSSTSLDHERLSPTSRKSSVTSPFDEVQAMGPNTDMGTGGRRISSFCEDDFAQLSTWQIKRPVSQGNPQINFQPFISDSPTSFSNSGSSVDEHCNGPHFASHSARSESGANDSAGCHGNGLLRGMHKNNYIEQSLESSFSQKEKDDILTERFDKKNHKESLKISCASKCIGLTATEDALKRDLILHKDRGPPAQDVMPVESINQEYGIYVADKSHVDFIHKIRGWEADIVDASGNISPSNVFESAQGTPMSGALNTYVQQLQCSLEQGEQRRSVSREFPLNLEDDQVLEKLERCARVKSVGEETCFIGQTVRHVNEGVVLGAEEENVVTEPKHNVRLREATKVISNSNMEVIYEPNLMLSPEEHLILDPETCSFGALKKLSCSLQSSNGLQEGNRDIWSSKRATTFGASNVPEEHTGLNKSLGPTKIQQDVRDCRFQKICNENGKDIVCSEVHSILQASKEIGEHSLAKDIVEDGFNDGDNFPDCATRIISNEEFHSSLTRNGKDIVCSEVHTILQASKGIGEHSPAKLHIVEDGFNSGDNFPDCATGIISNEEFHSPLTGNGKDIVCYEVHTISQARREIGEHSPAKLDIVEDGLNFGDNFPDCATGIVSNEEFHSPLIGNGKDIVCSEVHTILQTRREIGEHSPAKLDIVEERFNFGDNFPDCAKGIISNEEFLSPLTGNEVVKVLNSLEENTDERFVDYDLDTLQLPGLSTVSSADSSPYCMKTKERGNDHSYTCLTVEKDGFEFSGNGIIVKSEACFTEERLPVPNAENSTNSDTLHLTNGHFAIHVSEKNEVTVLDLLSVPAPTSETSTSDFYLTSNNPSKLNSCEEDKAFNTTTGSVNKDHDEGEKYNADMQVTESIVETSSSNVLNDESPSYQPNAAVSGACTNTKEFAPLSGANTDVSAPLSSLLWDKRLLEATDTILFCSSIVHDIIYKASTLAIEKEASSFMSFPAATNKDIPLLFEYSKSQNGNRGRAAKSCKTQAVGAECTTRQKLIYMQQQNRIDSTLVSHPENSVSTMHIDVKEQKGPMFTVVKSSKNKELSYSGQPKCQCTIL</sequence>
<gene>
    <name evidence="1" type="ORF">O6H91_09G094800</name>
</gene>
<name>A0ACC2CS40_DIPCM</name>
<protein>
    <submittedName>
        <fullName evidence="1">Uncharacterized protein</fullName>
    </submittedName>
</protein>
<comment type="caution">
    <text evidence="1">The sequence shown here is derived from an EMBL/GenBank/DDBJ whole genome shotgun (WGS) entry which is preliminary data.</text>
</comment>
<evidence type="ECO:0000313" key="1">
    <source>
        <dbReference type="EMBL" id="KAJ7544818.1"/>
    </source>
</evidence>
<dbReference type="Proteomes" id="UP001162992">
    <property type="component" value="Chromosome 9"/>
</dbReference>
<dbReference type="EMBL" id="CM055100">
    <property type="protein sequence ID" value="KAJ7544818.1"/>
    <property type="molecule type" value="Genomic_DNA"/>
</dbReference>
<evidence type="ECO:0000313" key="2">
    <source>
        <dbReference type="Proteomes" id="UP001162992"/>
    </source>
</evidence>
<keyword evidence="2" id="KW-1185">Reference proteome</keyword>
<reference evidence="2" key="1">
    <citation type="journal article" date="2024" name="Proc. Natl. Acad. Sci. U.S.A.">
        <title>Extraordinary preservation of gene collinearity over three hundred million years revealed in homosporous lycophytes.</title>
        <authorList>
            <person name="Li C."/>
            <person name="Wickell D."/>
            <person name="Kuo L.Y."/>
            <person name="Chen X."/>
            <person name="Nie B."/>
            <person name="Liao X."/>
            <person name="Peng D."/>
            <person name="Ji J."/>
            <person name="Jenkins J."/>
            <person name="Williams M."/>
            <person name="Shu S."/>
            <person name="Plott C."/>
            <person name="Barry K."/>
            <person name="Rajasekar S."/>
            <person name="Grimwood J."/>
            <person name="Han X."/>
            <person name="Sun S."/>
            <person name="Hou Z."/>
            <person name="He W."/>
            <person name="Dai G."/>
            <person name="Sun C."/>
            <person name="Schmutz J."/>
            <person name="Leebens-Mack J.H."/>
            <person name="Li F.W."/>
            <person name="Wang L."/>
        </authorList>
    </citation>
    <scope>NUCLEOTIDE SEQUENCE [LARGE SCALE GENOMIC DNA]</scope>
    <source>
        <strain evidence="2">cv. PW_Plant_1</strain>
    </source>
</reference>
<organism evidence="1 2">
    <name type="scientific">Diphasiastrum complanatum</name>
    <name type="common">Issler's clubmoss</name>
    <name type="synonym">Lycopodium complanatum</name>
    <dbReference type="NCBI Taxonomy" id="34168"/>
    <lineage>
        <taxon>Eukaryota</taxon>
        <taxon>Viridiplantae</taxon>
        <taxon>Streptophyta</taxon>
        <taxon>Embryophyta</taxon>
        <taxon>Tracheophyta</taxon>
        <taxon>Lycopodiopsida</taxon>
        <taxon>Lycopodiales</taxon>
        <taxon>Lycopodiaceae</taxon>
        <taxon>Lycopodioideae</taxon>
        <taxon>Diphasiastrum</taxon>
    </lineage>
</organism>
<proteinExistence type="predicted"/>
<accession>A0ACC2CS40</accession>